<evidence type="ECO:0000313" key="2">
    <source>
        <dbReference type="EMBL" id="SDI80385.1"/>
    </source>
</evidence>
<dbReference type="Gene3D" id="2.40.128.140">
    <property type="entry name" value="Outer membrane protein"/>
    <property type="match status" value="1"/>
</dbReference>
<dbReference type="AlphaFoldDB" id="A0A1G8NJP8"/>
<sequence>MFRSILLAALAVISLSSAAQAEDRVRLGYGRLLTNDSFGDVHDRWQTGSVASSRIWGPGWSGRAPLRPFDLLELRLGVQVMAPGDLRQPDPDDRPFAGALSLGLHTHFSRGDLDWTLGGDLVVTGPQTRLGELQTAMHDSVGAVTVPPSVLDDQVKDGLHPTLVAEAGRELDFGRARLRPFAEARLGAESLLRAGVDLTLGRVGQGELLVRDPVTGQRYRVITDPVPGMALVFGADIAHVAESAFLPESSGADLRATRERLRAGLHWQGDRMALFYGLTWLGREFEAQPEGQLVGSLRLQVSF</sequence>
<accession>A0A1G8NJP8</accession>
<gene>
    <name evidence="2" type="ORF">SAMN04487993_1010103</name>
</gene>
<feature type="chain" id="PRO_5011735823" description="DUF2219 domain-containing protein" evidence="1">
    <location>
        <begin position="22"/>
        <end position="303"/>
    </location>
</feature>
<protein>
    <recommendedName>
        <fullName evidence="4">DUF2219 domain-containing protein</fullName>
    </recommendedName>
</protein>
<keyword evidence="3" id="KW-1185">Reference proteome</keyword>
<proteinExistence type="predicted"/>
<organism evidence="2 3">
    <name type="scientific">Salipiger marinus</name>
    <dbReference type="NCBI Taxonomy" id="555512"/>
    <lineage>
        <taxon>Bacteria</taxon>
        <taxon>Pseudomonadati</taxon>
        <taxon>Pseudomonadota</taxon>
        <taxon>Alphaproteobacteria</taxon>
        <taxon>Rhodobacterales</taxon>
        <taxon>Roseobacteraceae</taxon>
        <taxon>Salipiger</taxon>
    </lineage>
</organism>
<feature type="signal peptide" evidence="1">
    <location>
        <begin position="1"/>
        <end position="21"/>
    </location>
</feature>
<dbReference type="InterPro" id="IPR037107">
    <property type="entry name" value="Put_OMP_sf"/>
</dbReference>
<evidence type="ECO:0000256" key="1">
    <source>
        <dbReference type="SAM" id="SignalP"/>
    </source>
</evidence>
<dbReference type="OrthoDB" id="7721289at2"/>
<keyword evidence="1" id="KW-0732">Signal</keyword>
<dbReference type="Pfam" id="PF09982">
    <property type="entry name" value="LpxR"/>
    <property type="match status" value="1"/>
</dbReference>
<dbReference type="Proteomes" id="UP000199093">
    <property type="component" value="Unassembled WGS sequence"/>
</dbReference>
<reference evidence="2 3" key="1">
    <citation type="submission" date="2016-10" db="EMBL/GenBank/DDBJ databases">
        <authorList>
            <person name="de Groot N.N."/>
        </authorList>
    </citation>
    <scope>NUCLEOTIDE SEQUENCE [LARGE SCALE GENOMIC DNA]</scope>
    <source>
        <strain evidence="2 3">DSM 26424</strain>
    </source>
</reference>
<evidence type="ECO:0008006" key="4">
    <source>
        <dbReference type="Google" id="ProtNLM"/>
    </source>
</evidence>
<dbReference type="STRING" id="555512.SAMN04487993_1010103"/>
<dbReference type="EMBL" id="FNEJ01000010">
    <property type="protein sequence ID" value="SDI80385.1"/>
    <property type="molecule type" value="Genomic_DNA"/>
</dbReference>
<evidence type="ECO:0000313" key="3">
    <source>
        <dbReference type="Proteomes" id="UP000199093"/>
    </source>
</evidence>
<name>A0A1G8NJP8_9RHOB</name>
<dbReference type="RefSeq" id="WP_089847627.1">
    <property type="nucleotide sequence ID" value="NZ_FNEJ01000010.1"/>
</dbReference>
<dbReference type="InterPro" id="IPR018707">
    <property type="entry name" value="LpxR"/>
</dbReference>